<comment type="similarity">
    <text evidence="1">Belongs to the metallophosphoesterase superfamily. YfcE family.</text>
</comment>
<dbReference type="Proteomes" id="UP000001901">
    <property type="component" value="Chromosome"/>
</dbReference>
<dbReference type="GO" id="GO:0016791">
    <property type="term" value="F:phosphatase activity"/>
    <property type="evidence" value="ECO:0007669"/>
    <property type="project" value="TreeGrafter"/>
</dbReference>
<evidence type="ECO:0000259" key="2">
    <source>
        <dbReference type="Pfam" id="PF12850"/>
    </source>
</evidence>
<dbReference type="RefSeq" id="WP_012940426.1">
    <property type="nucleotide sequence ID" value="NC_013741.1"/>
</dbReference>
<dbReference type="InterPro" id="IPR024654">
    <property type="entry name" value="Calcineurin-like_PHP_lpxH"/>
</dbReference>
<dbReference type="OrthoDB" id="9937at2157"/>
<evidence type="ECO:0000256" key="1">
    <source>
        <dbReference type="RuleBase" id="RU362039"/>
    </source>
</evidence>
<keyword evidence="1" id="KW-0479">Metal-binding</keyword>
<dbReference type="GeneID" id="8739705"/>
<dbReference type="EMBL" id="CP001857">
    <property type="protein sequence ID" value="ADB58090.1"/>
    <property type="molecule type" value="Genomic_DNA"/>
</dbReference>
<comment type="cofactor">
    <cofactor evidence="1">
        <name>a divalent metal cation</name>
        <dbReference type="ChEBI" id="CHEBI:60240"/>
    </cofactor>
</comment>
<protein>
    <recommendedName>
        <fullName evidence="1">Phosphoesterase</fullName>
        <ecNumber evidence="1">3.1.4.-</ecNumber>
    </recommendedName>
</protein>
<evidence type="ECO:0000313" key="3">
    <source>
        <dbReference type="EMBL" id="ADB58090.1"/>
    </source>
</evidence>
<accession>D2RD96</accession>
<proteinExistence type="inferred from homology"/>
<dbReference type="Gene3D" id="3.60.21.10">
    <property type="match status" value="1"/>
</dbReference>
<dbReference type="SUPFAM" id="SSF56300">
    <property type="entry name" value="Metallo-dependent phosphatases"/>
    <property type="match status" value="1"/>
</dbReference>
<dbReference type="InterPro" id="IPR050126">
    <property type="entry name" value="Ap4A_hydrolase"/>
</dbReference>
<dbReference type="PANTHER" id="PTHR42850:SF2">
    <property type="entry name" value="BLL5683 PROTEIN"/>
    <property type="match status" value="1"/>
</dbReference>
<keyword evidence="4" id="KW-1185">Reference proteome</keyword>
<gene>
    <name evidence="3" type="ordered locus">Arcpr_1030</name>
</gene>
<dbReference type="AlphaFoldDB" id="D2RD96"/>
<dbReference type="KEGG" id="apo:Arcpr_1030"/>
<name>D2RD96_ARCPA</name>
<dbReference type="PaxDb" id="572546-Arcpr_1030"/>
<evidence type="ECO:0000313" key="4">
    <source>
        <dbReference type="Proteomes" id="UP000001901"/>
    </source>
</evidence>
<dbReference type="HOGENOM" id="CLU_074761_1_1_2"/>
<dbReference type="InterPro" id="IPR029052">
    <property type="entry name" value="Metallo-depent_PP-like"/>
</dbReference>
<dbReference type="GO" id="GO:0005737">
    <property type="term" value="C:cytoplasm"/>
    <property type="evidence" value="ECO:0007669"/>
    <property type="project" value="TreeGrafter"/>
</dbReference>
<dbReference type="STRING" id="572546.Arcpr_1030"/>
<dbReference type="PIRSF" id="PIRSF000883">
    <property type="entry name" value="Pesterase_MJ0912"/>
    <property type="match status" value="1"/>
</dbReference>
<dbReference type="InterPro" id="IPR000979">
    <property type="entry name" value="Phosphodiesterase_MJ0936/Vps29"/>
</dbReference>
<dbReference type="PANTHER" id="PTHR42850">
    <property type="entry name" value="METALLOPHOSPHOESTERASE"/>
    <property type="match status" value="1"/>
</dbReference>
<dbReference type="Pfam" id="PF12850">
    <property type="entry name" value="Metallophos_2"/>
    <property type="match status" value="1"/>
</dbReference>
<dbReference type="EC" id="3.1.4.-" evidence="1"/>
<dbReference type="GO" id="GO:0046872">
    <property type="term" value="F:metal ion binding"/>
    <property type="evidence" value="ECO:0007669"/>
    <property type="project" value="UniProtKB-KW"/>
</dbReference>
<sequence>MKVGLISDVHGNLIALEVVLDHLNHCDEIYCAGDVVGYYPFPNEVIELFKENDIKSVMGNHDYAVVTGDFFGFNVYAREAGEWTRKHLKEENLDWLMNLPLSIETEWFNIYHGMPADDLRALEEYIFPEDPRIEYSLEELEKNVVVGHTHIQFVKWHKGLFFANPGSVGQPRDGDPRSAFAIYDTEKNEIELRRVEYNIQEVYEAVIEAGLPEFLGERLFRGY</sequence>
<reference evidence="3 4" key="1">
    <citation type="journal article" date="2010" name="Stand. Genomic Sci.">
        <title>Complete genome sequence of Archaeoglobus profundus type strain (AV18).</title>
        <authorList>
            <person name="von Jan M."/>
            <person name="Lapidus A."/>
            <person name="Del Rio T.G."/>
            <person name="Copeland A."/>
            <person name="Tice H."/>
            <person name="Cheng J.F."/>
            <person name="Lucas S."/>
            <person name="Chen F."/>
            <person name="Nolan M."/>
            <person name="Goodwin L."/>
            <person name="Han C."/>
            <person name="Pitluck S."/>
            <person name="Liolios K."/>
            <person name="Ivanova N."/>
            <person name="Mavromatis K."/>
            <person name="Ovchinnikova G."/>
            <person name="Chertkov O."/>
            <person name="Pati A."/>
            <person name="Chen A."/>
            <person name="Palaniappan K."/>
            <person name="Land M."/>
            <person name="Hauser L."/>
            <person name="Chang Y.J."/>
            <person name="Jeffries C.D."/>
            <person name="Saunders E."/>
            <person name="Brettin T."/>
            <person name="Detter J.C."/>
            <person name="Chain P."/>
            <person name="Eichinger K."/>
            <person name="Huber H."/>
            <person name="Spring S."/>
            <person name="Rohde M."/>
            <person name="Goker M."/>
            <person name="Wirth R."/>
            <person name="Woyke T."/>
            <person name="Bristow J."/>
            <person name="Eisen J.A."/>
            <person name="Markowitz V."/>
            <person name="Hugenholtz P."/>
            <person name="Kyrpides N.C."/>
            <person name="Klenk H.P."/>
        </authorList>
    </citation>
    <scope>NUCLEOTIDE SEQUENCE [LARGE SCALE GENOMIC DNA]</scope>
    <source>
        <strain evidence="4">DSM 5631 / JCM 9629 / NBRC 100127 / Av18</strain>
    </source>
</reference>
<dbReference type="InterPro" id="IPR011152">
    <property type="entry name" value="Pesterase_MJ0912"/>
</dbReference>
<feature type="domain" description="Calcineurin-like phosphoesterase" evidence="2">
    <location>
        <begin position="1"/>
        <end position="187"/>
    </location>
</feature>
<dbReference type="eggNOG" id="arCOG01143">
    <property type="taxonomic scope" value="Archaea"/>
</dbReference>
<dbReference type="NCBIfam" id="TIGR00040">
    <property type="entry name" value="yfcE"/>
    <property type="match status" value="1"/>
</dbReference>
<organism evidence="3 4">
    <name type="scientific">Archaeoglobus profundus (strain DSM 5631 / JCM 9629 / NBRC 100127 / Av18)</name>
    <dbReference type="NCBI Taxonomy" id="572546"/>
    <lineage>
        <taxon>Archaea</taxon>
        <taxon>Methanobacteriati</taxon>
        <taxon>Methanobacteriota</taxon>
        <taxon>Archaeoglobi</taxon>
        <taxon>Archaeoglobales</taxon>
        <taxon>Archaeoglobaceae</taxon>
        <taxon>Archaeoglobus</taxon>
    </lineage>
</organism>